<dbReference type="RefSeq" id="WP_381497141.1">
    <property type="nucleotide sequence ID" value="NZ_JBHUOM010000001.1"/>
</dbReference>
<protein>
    <submittedName>
        <fullName evidence="1">Uncharacterized protein</fullName>
    </submittedName>
</protein>
<keyword evidence="2" id="KW-1185">Reference proteome</keyword>
<gene>
    <name evidence="1" type="ORF">ACFS25_04150</name>
</gene>
<evidence type="ECO:0000313" key="2">
    <source>
        <dbReference type="Proteomes" id="UP001597512"/>
    </source>
</evidence>
<sequence length="55" mass="6599">MYNVYKKAERYGIRKVVILQTNQDWIITDWSNDITLMDGCVLTIKKLLDEEEIDY</sequence>
<proteinExistence type="predicted"/>
<dbReference type="Proteomes" id="UP001597512">
    <property type="component" value="Unassembled WGS sequence"/>
</dbReference>
<organism evidence="1 2">
    <name type="scientific">Spirosoma flavum</name>
    <dbReference type="NCBI Taxonomy" id="2048557"/>
    <lineage>
        <taxon>Bacteria</taxon>
        <taxon>Pseudomonadati</taxon>
        <taxon>Bacteroidota</taxon>
        <taxon>Cytophagia</taxon>
        <taxon>Cytophagales</taxon>
        <taxon>Cytophagaceae</taxon>
        <taxon>Spirosoma</taxon>
    </lineage>
</organism>
<evidence type="ECO:0000313" key="1">
    <source>
        <dbReference type="EMBL" id="MFD2932958.1"/>
    </source>
</evidence>
<name>A0ABW6AEX6_9BACT</name>
<dbReference type="EMBL" id="JBHUOM010000001">
    <property type="protein sequence ID" value="MFD2932958.1"/>
    <property type="molecule type" value="Genomic_DNA"/>
</dbReference>
<accession>A0ABW6AEX6</accession>
<comment type="caution">
    <text evidence="1">The sequence shown here is derived from an EMBL/GenBank/DDBJ whole genome shotgun (WGS) entry which is preliminary data.</text>
</comment>
<reference evidence="2" key="1">
    <citation type="journal article" date="2019" name="Int. J. Syst. Evol. Microbiol.">
        <title>The Global Catalogue of Microorganisms (GCM) 10K type strain sequencing project: providing services to taxonomists for standard genome sequencing and annotation.</title>
        <authorList>
            <consortium name="The Broad Institute Genomics Platform"/>
            <consortium name="The Broad Institute Genome Sequencing Center for Infectious Disease"/>
            <person name="Wu L."/>
            <person name="Ma J."/>
        </authorList>
    </citation>
    <scope>NUCLEOTIDE SEQUENCE [LARGE SCALE GENOMIC DNA]</scope>
    <source>
        <strain evidence="2">KCTC 52490</strain>
    </source>
</reference>